<name>A0A559K5G1_9BACL</name>
<evidence type="ECO:0000313" key="2">
    <source>
        <dbReference type="Proteomes" id="UP000317036"/>
    </source>
</evidence>
<dbReference type="RefSeq" id="WP_144852041.1">
    <property type="nucleotide sequence ID" value="NZ_VNJI01000039.1"/>
</dbReference>
<dbReference type="SUPFAM" id="SSF110738">
    <property type="entry name" value="Glycerate kinase I"/>
    <property type="match status" value="1"/>
</dbReference>
<dbReference type="InterPro" id="IPR004381">
    <property type="entry name" value="Glycerate_kinase"/>
</dbReference>
<dbReference type="InterPro" id="IPR036129">
    <property type="entry name" value="Glycerate_kinase_sf"/>
</dbReference>
<dbReference type="OrthoDB" id="9774290at2"/>
<dbReference type="EMBL" id="VNJI01000039">
    <property type="protein sequence ID" value="TVY07336.1"/>
    <property type="molecule type" value="Genomic_DNA"/>
</dbReference>
<evidence type="ECO:0000313" key="1">
    <source>
        <dbReference type="EMBL" id="TVY07336.1"/>
    </source>
</evidence>
<keyword evidence="2" id="KW-1185">Reference proteome</keyword>
<keyword evidence="1" id="KW-0808">Transferase</keyword>
<dbReference type="InterPro" id="IPR018197">
    <property type="entry name" value="Glycerate_kinase_RE-like"/>
</dbReference>
<comment type="caution">
    <text evidence="1">The sequence shown here is derived from an EMBL/GenBank/DDBJ whole genome shotgun (WGS) entry which is preliminary data.</text>
</comment>
<dbReference type="Pfam" id="PF02595">
    <property type="entry name" value="Gly_kinase"/>
    <property type="match status" value="1"/>
</dbReference>
<dbReference type="GO" id="GO:0031388">
    <property type="term" value="P:organic acid phosphorylation"/>
    <property type="evidence" value="ECO:0007669"/>
    <property type="project" value="InterPro"/>
</dbReference>
<proteinExistence type="predicted"/>
<organism evidence="1 2">
    <name type="scientific">Paenibacillus cremeus</name>
    <dbReference type="NCBI Taxonomy" id="2163881"/>
    <lineage>
        <taxon>Bacteria</taxon>
        <taxon>Bacillati</taxon>
        <taxon>Bacillota</taxon>
        <taxon>Bacilli</taxon>
        <taxon>Bacillales</taxon>
        <taxon>Paenibacillaceae</taxon>
        <taxon>Paenibacillus</taxon>
    </lineage>
</organism>
<accession>A0A559K5G1</accession>
<protein>
    <submittedName>
        <fullName evidence="1">Glycerate kinase</fullName>
    </submittedName>
</protein>
<dbReference type="Proteomes" id="UP000317036">
    <property type="component" value="Unassembled WGS sequence"/>
</dbReference>
<dbReference type="GO" id="GO:0008887">
    <property type="term" value="F:glycerate kinase activity"/>
    <property type="evidence" value="ECO:0007669"/>
    <property type="project" value="InterPro"/>
</dbReference>
<dbReference type="AlphaFoldDB" id="A0A559K5G1"/>
<sequence length="99" mass="11035">MTNLNRHIAEEDWVITGEGCSDRQTLLGKLPYHVAHLSKKAGKEAILYFAGCFSIVIGPSTLETVLEEAKYNLFECIKPLCTKALAPVDMLAYLKCEPY</sequence>
<keyword evidence="1" id="KW-0418">Kinase</keyword>
<reference evidence="1 2" key="1">
    <citation type="submission" date="2019-07" db="EMBL/GenBank/DDBJ databases">
        <authorList>
            <person name="Kim J."/>
        </authorList>
    </citation>
    <scope>NUCLEOTIDE SEQUENCE [LARGE SCALE GENOMIC DNA]</scope>
    <source>
        <strain evidence="1 2">JC52</strain>
    </source>
</reference>
<dbReference type="Gene3D" id="3.40.50.10350">
    <property type="entry name" value="Glycerate kinase, domain 1"/>
    <property type="match status" value="1"/>
</dbReference>
<gene>
    <name evidence="1" type="ORF">FPZ49_24660</name>
</gene>